<keyword evidence="1" id="KW-0812">Transmembrane</keyword>
<keyword evidence="1" id="KW-1133">Transmembrane helix</keyword>
<evidence type="ECO:0000256" key="1">
    <source>
        <dbReference type="SAM" id="Phobius"/>
    </source>
</evidence>
<feature type="transmembrane region" description="Helical" evidence="1">
    <location>
        <begin position="68"/>
        <end position="98"/>
    </location>
</feature>
<dbReference type="EMBL" id="VUNI01000017">
    <property type="protein sequence ID" value="MST75374.1"/>
    <property type="molecule type" value="Genomic_DNA"/>
</dbReference>
<organism evidence="2 3">
    <name type="scientific">Roseburia porci</name>
    <dbReference type="NCBI Taxonomy" id="2605790"/>
    <lineage>
        <taxon>Bacteria</taxon>
        <taxon>Bacillati</taxon>
        <taxon>Bacillota</taxon>
        <taxon>Clostridia</taxon>
        <taxon>Lachnospirales</taxon>
        <taxon>Lachnospiraceae</taxon>
        <taxon>Roseburia</taxon>
    </lineage>
</organism>
<dbReference type="RefSeq" id="WP_154430339.1">
    <property type="nucleotide sequence ID" value="NZ_VUNI01000017.1"/>
</dbReference>
<dbReference type="Proteomes" id="UP000474024">
    <property type="component" value="Unassembled WGS sequence"/>
</dbReference>
<sequence length="107" mass="11355">MENMLSKMKNNKNTVMLAVFCAIALLAIIIGSVVLKAGVVAVCVLVILQAAIAAFMHQAELWAHGLVVLVELIAGIITSNIVLTVMCIIVYVAATYLLESVTAGENR</sequence>
<reference evidence="2 3" key="1">
    <citation type="submission" date="2019-08" db="EMBL/GenBank/DDBJ databases">
        <title>In-depth cultivation of the pig gut microbiome towards novel bacterial diversity and tailored functional studies.</title>
        <authorList>
            <person name="Wylensek D."/>
            <person name="Hitch T.C.A."/>
            <person name="Clavel T."/>
        </authorList>
    </citation>
    <scope>NUCLEOTIDE SEQUENCE [LARGE SCALE GENOMIC DNA]</scope>
    <source>
        <strain evidence="2 3">MUC/MUC-530-WT-4D</strain>
    </source>
</reference>
<keyword evidence="3" id="KW-1185">Reference proteome</keyword>
<evidence type="ECO:0000313" key="2">
    <source>
        <dbReference type="EMBL" id="MST75374.1"/>
    </source>
</evidence>
<evidence type="ECO:0000313" key="3">
    <source>
        <dbReference type="Proteomes" id="UP000474024"/>
    </source>
</evidence>
<accession>A0A6L5YSC0</accession>
<dbReference type="AlphaFoldDB" id="A0A6L5YSC0"/>
<proteinExistence type="predicted"/>
<keyword evidence="1" id="KW-0472">Membrane</keyword>
<gene>
    <name evidence="2" type="ORF">FYJ75_10140</name>
</gene>
<feature type="transmembrane region" description="Helical" evidence="1">
    <location>
        <begin position="37"/>
        <end position="56"/>
    </location>
</feature>
<feature type="transmembrane region" description="Helical" evidence="1">
    <location>
        <begin position="12"/>
        <end position="31"/>
    </location>
</feature>
<protein>
    <submittedName>
        <fullName evidence="2">Uncharacterized protein</fullName>
    </submittedName>
</protein>
<name>A0A6L5YSC0_9FIRM</name>
<comment type="caution">
    <text evidence="2">The sequence shown here is derived from an EMBL/GenBank/DDBJ whole genome shotgun (WGS) entry which is preliminary data.</text>
</comment>